<keyword evidence="7 8" id="KW-0472">Membrane</keyword>
<protein>
    <recommendedName>
        <fullName evidence="11">Methanolan biosynthesis EpsI domain-containing protein</fullName>
    </recommendedName>
</protein>
<keyword evidence="10" id="KW-1185">Reference proteome</keyword>
<name>A0A8S8X886_9PROT</name>
<organism evidence="9 10">
    <name type="scientific">Roseiterribacter gracilis</name>
    <dbReference type="NCBI Taxonomy" id="2812848"/>
    <lineage>
        <taxon>Bacteria</taxon>
        <taxon>Pseudomonadati</taxon>
        <taxon>Pseudomonadota</taxon>
        <taxon>Alphaproteobacteria</taxon>
        <taxon>Rhodospirillales</taxon>
        <taxon>Roseiterribacteraceae</taxon>
        <taxon>Roseiterribacter</taxon>
    </lineage>
</organism>
<accession>A0A8S8X886</accession>
<evidence type="ECO:0000256" key="7">
    <source>
        <dbReference type="ARBA" id="ARBA00023136"/>
    </source>
</evidence>
<evidence type="ECO:0008006" key="11">
    <source>
        <dbReference type="Google" id="ProtNLM"/>
    </source>
</evidence>
<feature type="transmembrane region" description="Helical" evidence="8">
    <location>
        <begin position="136"/>
        <end position="154"/>
    </location>
</feature>
<feature type="transmembrane region" description="Helical" evidence="8">
    <location>
        <begin position="161"/>
        <end position="182"/>
    </location>
</feature>
<dbReference type="InterPro" id="IPR026392">
    <property type="entry name" value="Exo/Archaeosortase_dom"/>
</dbReference>
<feature type="transmembrane region" description="Helical" evidence="8">
    <location>
        <begin position="221"/>
        <end position="249"/>
    </location>
</feature>
<feature type="transmembrane region" description="Helical" evidence="8">
    <location>
        <begin position="81"/>
        <end position="99"/>
    </location>
</feature>
<dbReference type="InterPro" id="IPR019127">
    <property type="entry name" value="Exosortase"/>
</dbReference>
<dbReference type="GO" id="GO:0005886">
    <property type="term" value="C:plasma membrane"/>
    <property type="evidence" value="ECO:0007669"/>
    <property type="project" value="UniProtKB-SubCell"/>
</dbReference>
<feature type="transmembrane region" description="Helical" evidence="8">
    <location>
        <begin position="194"/>
        <end position="214"/>
    </location>
</feature>
<evidence type="ECO:0000313" key="9">
    <source>
        <dbReference type="EMBL" id="GIL38112.1"/>
    </source>
</evidence>
<dbReference type="RefSeq" id="WP_420241064.1">
    <property type="nucleotide sequence ID" value="NZ_BOPV01000001.1"/>
</dbReference>
<keyword evidence="4 8" id="KW-0812">Transmembrane</keyword>
<dbReference type="InterPro" id="IPR017540">
    <property type="entry name" value="Exosortase-1"/>
</dbReference>
<feature type="transmembrane region" description="Helical" evidence="8">
    <location>
        <begin position="51"/>
        <end position="69"/>
    </location>
</feature>
<evidence type="ECO:0000256" key="5">
    <source>
        <dbReference type="ARBA" id="ARBA00022801"/>
    </source>
</evidence>
<evidence type="ECO:0000256" key="1">
    <source>
        <dbReference type="ARBA" id="ARBA00004651"/>
    </source>
</evidence>
<evidence type="ECO:0000256" key="6">
    <source>
        <dbReference type="ARBA" id="ARBA00022989"/>
    </source>
</evidence>
<reference evidence="9" key="1">
    <citation type="submission" date="2021-02" db="EMBL/GenBank/DDBJ databases">
        <title>Genome sequence of Rhodospirillales sp. strain TMPK1 isolated from soil.</title>
        <authorList>
            <person name="Nakai R."/>
            <person name="Kusada H."/>
            <person name="Tamaki H."/>
        </authorList>
    </citation>
    <scope>NUCLEOTIDE SEQUENCE</scope>
    <source>
        <strain evidence="9">TMPK1</strain>
    </source>
</reference>
<dbReference type="NCBIfam" id="TIGR02602">
    <property type="entry name" value="8TM_EpsH"/>
    <property type="match status" value="1"/>
</dbReference>
<dbReference type="Proteomes" id="UP000681075">
    <property type="component" value="Unassembled WGS sequence"/>
</dbReference>
<comment type="subcellular location">
    <subcellularLocation>
        <location evidence="1">Cell membrane</location>
        <topology evidence="1">Multi-pass membrane protein</topology>
    </subcellularLocation>
</comment>
<gene>
    <name evidence="9" type="ORF">TMPK1_03490</name>
</gene>
<dbReference type="GO" id="GO:0008233">
    <property type="term" value="F:peptidase activity"/>
    <property type="evidence" value="ECO:0007669"/>
    <property type="project" value="UniProtKB-KW"/>
</dbReference>
<dbReference type="AlphaFoldDB" id="A0A8S8X886"/>
<keyword evidence="2" id="KW-1003">Cell membrane</keyword>
<feature type="transmembrane region" description="Helical" evidence="8">
    <location>
        <begin position="261"/>
        <end position="281"/>
    </location>
</feature>
<evidence type="ECO:0000256" key="3">
    <source>
        <dbReference type="ARBA" id="ARBA00022670"/>
    </source>
</evidence>
<dbReference type="GO" id="GO:0006508">
    <property type="term" value="P:proteolysis"/>
    <property type="evidence" value="ECO:0007669"/>
    <property type="project" value="UniProtKB-KW"/>
</dbReference>
<dbReference type="EMBL" id="BOPV01000001">
    <property type="protein sequence ID" value="GIL38112.1"/>
    <property type="molecule type" value="Genomic_DNA"/>
</dbReference>
<feature type="transmembrane region" description="Helical" evidence="8">
    <location>
        <begin position="302"/>
        <end position="320"/>
    </location>
</feature>
<dbReference type="NCBIfam" id="TIGR04178">
    <property type="entry name" value="exo_archaeo"/>
    <property type="match status" value="1"/>
</dbReference>
<comment type="caution">
    <text evidence="9">The sequence shown here is derived from an EMBL/GenBank/DDBJ whole genome shotgun (WGS) entry which is preliminary data.</text>
</comment>
<dbReference type="Pfam" id="PF09721">
    <property type="entry name" value="Exosortase_EpsH"/>
    <property type="match status" value="1"/>
</dbReference>
<keyword evidence="3" id="KW-0645">Protease</keyword>
<keyword evidence="6 8" id="KW-1133">Transmembrane helix</keyword>
<evidence type="ECO:0000256" key="2">
    <source>
        <dbReference type="ARBA" id="ARBA00022475"/>
    </source>
</evidence>
<proteinExistence type="predicted"/>
<dbReference type="NCBIfam" id="TIGR03109">
    <property type="entry name" value="exosort_XrtA"/>
    <property type="match status" value="1"/>
</dbReference>
<sequence>MALLDLAVADTTPRRAAVWRAVLATIAVALALFAFLYPTEIAGAVRVWDQSTAYTHCWLILPIVAYLFWERRRELQVWTPSPSAWPLLLIPVAAALWLLAQRAGVLEGRQLSLMLMLQIVLATLLGPRFWRAFIFEFLYLFFLVPTGEFLVPALQNFTRDFIVTGLHMMQVPVFFDATMIEIPEGRFFVAEACAGLRFLIASVAFGALYAYLIFRSWTRRLIFFGVSLVVPIIANGFRALGIVLVGHWIGSAEAAATDHVLYGWIFFTLVLFLLIALGLPFREQRGAGAPIAAPLPASRARLPAIAAATLLLVALPQLAARALSPQLRVDVLAGAQVGALEAHPIGEHLFAQAPVELDLVGPHVRPGSLRLVMASDFGALKPDLTVDRDHDGEPIESRDRSQPLLVDGVSLPSLRRDFQAHGQRQVLFVVPLVEGQPASIGGAARLRAAMAPTRLPRAAVAVLVPASDNAQDEAIALLRALSPLQTTLQPLLQRAVR</sequence>
<feature type="transmembrane region" description="Helical" evidence="8">
    <location>
        <begin position="17"/>
        <end position="39"/>
    </location>
</feature>
<evidence type="ECO:0000313" key="10">
    <source>
        <dbReference type="Proteomes" id="UP000681075"/>
    </source>
</evidence>
<evidence type="ECO:0000256" key="4">
    <source>
        <dbReference type="ARBA" id="ARBA00022692"/>
    </source>
</evidence>
<dbReference type="InterPro" id="IPR013426">
    <property type="entry name" value="EpsH-like"/>
</dbReference>
<keyword evidence="5" id="KW-0378">Hydrolase</keyword>
<evidence type="ECO:0000256" key="8">
    <source>
        <dbReference type="SAM" id="Phobius"/>
    </source>
</evidence>